<name>A0A8J2L0Z4_9HEXA</name>
<keyword evidence="3" id="KW-1185">Reference proteome</keyword>
<evidence type="ECO:0000313" key="2">
    <source>
        <dbReference type="EMBL" id="CAG7826914.1"/>
    </source>
</evidence>
<dbReference type="Proteomes" id="UP000708208">
    <property type="component" value="Unassembled WGS sequence"/>
</dbReference>
<protein>
    <submittedName>
        <fullName evidence="2">Uncharacterized protein</fullName>
    </submittedName>
</protein>
<dbReference type="EMBL" id="CAJVCH010541591">
    <property type="protein sequence ID" value="CAG7826914.1"/>
    <property type="molecule type" value="Genomic_DNA"/>
</dbReference>
<feature type="region of interest" description="Disordered" evidence="1">
    <location>
        <begin position="52"/>
        <end position="81"/>
    </location>
</feature>
<organism evidence="2 3">
    <name type="scientific">Allacma fusca</name>
    <dbReference type="NCBI Taxonomy" id="39272"/>
    <lineage>
        <taxon>Eukaryota</taxon>
        <taxon>Metazoa</taxon>
        <taxon>Ecdysozoa</taxon>
        <taxon>Arthropoda</taxon>
        <taxon>Hexapoda</taxon>
        <taxon>Collembola</taxon>
        <taxon>Symphypleona</taxon>
        <taxon>Sminthuridae</taxon>
        <taxon>Allacma</taxon>
    </lineage>
</organism>
<proteinExistence type="predicted"/>
<comment type="caution">
    <text evidence="2">The sequence shown here is derived from an EMBL/GenBank/DDBJ whole genome shotgun (WGS) entry which is preliminary data.</text>
</comment>
<accession>A0A8J2L0Z4</accession>
<sequence length="201" mass="23790">MIACHTFDGILGNVVTDPEERENSMEPFVCKCKYSAEDLSSLLQHVQNNHPYMLTKSPSMKRPRTLENSEGTEEPEILTKRPRKHGDGVPITFVGGWFRCEFCSYQNLLRDHVQRHIKRRKNDDVYRCSSCSYKSCSEHSLKNRARRLGALLKWWILKLLETRKLSLKMWKIQFHRLQFHTLLHILKVQFPKRKEHVVDAR</sequence>
<dbReference type="AlphaFoldDB" id="A0A8J2L0Z4"/>
<reference evidence="2" key="1">
    <citation type="submission" date="2021-06" db="EMBL/GenBank/DDBJ databases">
        <authorList>
            <person name="Hodson N. C."/>
            <person name="Mongue J. A."/>
            <person name="Jaron S. K."/>
        </authorList>
    </citation>
    <scope>NUCLEOTIDE SEQUENCE</scope>
</reference>
<gene>
    <name evidence="2" type="ORF">AFUS01_LOCUS36940</name>
</gene>
<evidence type="ECO:0000313" key="3">
    <source>
        <dbReference type="Proteomes" id="UP000708208"/>
    </source>
</evidence>
<evidence type="ECO:0000256" key="1">
    <source>
        <dbReference type="SAM" id="MobiDB-lite"/>
    </source>
</evidence>